<dbReference type="Pfam" id="PF13036">
    <property type="entry name" value="LpoB"/>
    <property type="match status" value="1"/>
</dbReference>
<keyword evidence="3" id="KW-1185">Reference proteome</keyword>
<evidence type="ECO:0000256" key="1">
    <source>
        <dbReference type="SAM" id="Phobius"/>
    </source>
</evidence>
<dbReference type="Proteomes" id="UP001175147">
    <property type="component" value="Unassembled WGS sequence"/>
</dbReference>
<keyword evidence="1" id="KW-1133">Transmembrane helix</keyword>
<protein>
    <submittedName>
        <fullName evidence="2">Uncharacterized protein</fullName>
    </submittedName>
</protein>
<keyword evidence="1" id="KW-0472">Membrane</keyword>
<name>A0ABT8YY55_9SPIR</name>
<feature type="transmembrane region" description="Helical" evidence="1">
    <location>
        <begin position="196"/>
        <end position="215"/>
    </location>
</feature>
<sequence>MKKFILIIISLIASVSFIYGQQGRIARFPFTGTAIDNGSSIGSDYAKKIQSELTSLGYKFVSRDSELQSILEQEVKFQRAYNRKDYINAATMVNADYALTGTINNINNKYDISVSLVNLATLEEIVVNKSLYSLNDQEAKNAVIDIAGEIDAKLNGTKYVSVAEKRQIKQQQNIKNQYNTYYSYERGYRAANVAKWVGRVSWIVGIGLIIVPFAIDAKWGNHFGYFLTTEPNNMTYGDYGQVVSSTGGMYSKSDLNIMRGVFYTGIGLFAGGLITDIVASSVQGYYKNKMNSGYYSFAPVIVPYDNGAVSYGAEFRFSYQF</sequence>
<evidence type="ECO:0000313" key="2">
    <source>
        <dbReference type="EMBL" id="MDO7020812.1"/>
    </source>
</evidence>
<proteinExistence type="predicted"/>
<feature type="transmembrane region" description="Helical" evidence="1">
    <location>
        <begin position="261"/>
        <end position="286"/>
    </location>
</feature>
<gene>
    <name evidence="2" type="ORF">Q5M86_08505</name>
</gene>
<dbReference type="RefSeq" id="WP_020005444.1">
    <property type="nucleotide sequence ID" value="NZ_JAUPBL010000100.1"/>
</dbReference>
<dbReference type="InterPro" id="IPR014094">
    <property type="entry name" value="LpoB"/>
</dbReference>
<dbReference type="Gene3D" id="3.40.50.10610">
    <property type="entry name" value="ABC-type transport auxiliary lipoprotein component"/>
    <property type="match status" value="1"/>
</dbReference>
<keyword evidence="1" id="KW-0812">Transmembrane</keyword>
<accession>A0ABT8YY55</accession>
<evidence type="ECO:0000313" key="3">
    <source>
        <dbReference type="Proteomes" id="UP001175147"/>
    </source>
</evidence>
<organism evidence="2 3">
    <name type="scientific">Brachyspira innocens</name>
    <dbReference type="NCBI Taxonomy" id="13264"/>
    <lineage>
        <taxon>Bacteria</taxon>
        <taxon>Pseudomonadati</taxon>
        <taxon>Spirochaetota</taxon>
        <taxon>Spirochaetia</taxon>
        <taxon>Brachyspirales</taxon>
        <taxon>Brachyspiraceae</taxon>
        <taxon>Brachyspira</taxon>
    </lineage>
</organism>
<reference evidence="2" key="1">
    <citation type="submission" date="2023-07" db="EMBL/GenBank/DDBJ databases">
        <title>Mucosal microbiota of week-old chicken and adult hens.</title>
        <authorList>
            <person name="Volf J."/>
            <person name="Karasova D."/>
            <person name="Crhanova M."/>
            <person name="Faldynova M."/>
            <person name="Prikrylova H."/>
            <person name="Zeman M."/>
            <person name="Babak V."/>
            <person name="Rajova J."/>
            <person name="Rychlik I."/>
        </authorList>
    </citation>
    <scope>NUCLEOTIDE SEQUENCE</scope>
    <source>
        <strain evidence="2">ET902</strain>
    </source>
</reference>
<comment type="caution">
    <text evidence="2">The sequence shown here is derived from an EMBL/GenBank/DDBJ whole genome shotgun (WGS) entry which is preliminary data.</text>
</comment>
<dbReference type="EMBL" id="JAUPBM010000105">
    <property type="protein sequence ID" value="MDO7020812.1"/>
    <property type="molecule type" value="Genomic_DNA"/>
</dbReference>